<evidence type="ECO:0000313" key="1">
    <source>
        <dbReference type="EMBL" id="MCE7006906.1"/>
    </source>
</evidence>
<comment type="caution">
    <text evidence="1">The sequence shown here is derived from an EMBL/GenBank/DDBJ whole genome shotgun (WGS) entry which is preliminary data.</text>
</comment>
<protein>
    <submittedName>
        <fullName evidence="1">Uncharacterized protein</fullName>
    </submittedName>
</protein>
<accession>A0ABS8ZGF7</accession>
<name>A0ABS8ZGF7_9PSEU</name>
<dbReference type="EMBL" id="JAJVCN010000002">
    <property type="protein sequence ID" value="MCE7006906.1"/>
    <property type="molecule type" value="Genomic_DNA"/>
</dbReference>
<sequence>MATVAEALIAHFRPWEFLPPADWVDPAHCVHPGPYTAYRPDVWHCNPCGHPLMRAEISGIANRSVILPGARPTT</sequence>
<gene>
    <name evidence="1" type="ORF">LWC34_29365</name>
</gene>
<dbReference type="RefSeq" id="WP_233728324.1">
    <property type="nucleotide sequence ID" value="NZ_JAJVCN010000002.1"/>
</dbReference>
<reference evidence="1 2" key="1">
    <citation type="submission" date="2021-12" db="EMBL/GenBank/DDBJ databases">
        <title>Genome sequence of Kibdelosporangium philippinense ATCC 49844.</title>
        <authorList>
            <person name="Fedorov E.A."/>
            <person name="Omeragic M."/>
            <person name="Shalygina K.F."/>
            <person name="Maclea K.S."/>
        </authorList>
    </citation>
    <scope>NUCLEOTIDE SEQUENCE [LARGE SCALE GENOMIC DNA]</scope>
    <source>
        <strain evidence="1 2">ATCC 49844</strain>
    </source>
</reference>
<organism evidence="1 2">
    <name type="scientific">Kibdelosporangium philippinense</name>
    <dbReference type="NCBI Taxonomy" id="211113"/>
    <lineage>
        <taxon>Bacteria</taxon>
        <taxon>Bacillati</taxon>
        <taxon>Actinomycetota</taxon>
        <taxon>Actinomycetes</taxon>
        <taxon>Pseudonocardiales</taxon>
        <taxon>Pseudonocardiaceae</taxon>
        <taxon>Kibdelosporangium</taxon>
    </lineage>
</organism>
<evidence type="ECO:0000313" key="2">
    <source>
        <dbReference type="Proteomes" id="UP001521150"/>
    </source>
</evidence>
<dbReference type="Proteomes" id="UP001521150">
    <property type="component" value="Unassembled WGS sequence"/>
</dbReference>
<proteinExistence type="predicted"/>
<keyword evidence="2" id="KW-1185">Reference proteome</keyword>